<dbReference type="InterPro" id="IPR008211">
    <property type="entry name" value="Laminin_N"/>
</dbReference>
<gene>
    <name evidence="12" type="primary">NTNG2</name>
    <name evidence="12" type="ORF">BLAG_LOCUS24014</name>
</gene>
<evidence type="ECO:0000259" key="10">
    <source>
        <dbReference type="PROSITE" id="PS50027"/>
    </source>
</evidence>
<keyword evidence="1 8" id="KW-0732">Signal</keyword>
<dbReference type="Gene3D" id="2.10.25.10">
    <property type="entry name" value="Laminin"/>
    <property type="match status" value="4"/>
</dbReference>
<evidence type="ECO:0000259" key="9">
    <source>
        <dbReference type="PROSITE" id="PS50026"/>
    </source>
</evidence>
<evidence type="ECO:0000313" key="12">
    <source>
        <dbReference type="EMBL" id="CAH1272356.1"/>
    </source>
</evidence>
<dbReference type="PANTHER" id="PTHR10574">
    <property type="entry name" value="NETRIN/LAMININ-RELATED"/>
    <property type="match status" value="1"/>
</dbReference>
<dbReference type="AlphaFoldDB" id="A0A8K0ABQ5"/>
<comment type="caution">
    <text evidence="6">Lacks conserved residue(s) required for the propagation of feature annotation.</text>
</comment>
<evidence type="ECO:0000256" key="4">
    <source>
        <dbReference type="ARBA" id="ARBA00023180"/>
    </source>
</evidence>
<evidence type="ECO:0000256" key="3">
    <source>
        <dbReference type="ARBA" id="ARBA00023157"/>
    </source>
</evidence>
<keyword evidence="4" id="KW-0325">Glycoprotein</keyword>
<feature type="chain" id="PRO_5035438012" evidence="8">
    <location>
        <begin position="16"/>
        <end position="537"/>
    </location>
</feature>
<feature type="domain" description="EGF-like" evidence="9">
    <location>
        <begin position="460"/>
        <end position="496"/>
    </location>
</feature>
<dbReference type="PANTHER" id="PTHR10574:SF440">
    <property type="entry name" value="LAMININ EGF-LIKE DOMAIN-CONTAINING PROTEIN"/>
    <property type="match status" value="1"/>
</dbReference>
<keyword evidence="5 7" id="KW-0424">Laminin EGF-like domain</keyword>
<dbReference type="Pfam" id="PF00055">
    <property type="entry name" value="Laminin_N"/>
    <property type="match status" value="1"/>
</dbReference>
<dbReference type="InterPro" id="IPR056863">
    <property type="entry name" value="LMN_ATRN_NET-like_EGF"/>
</dbReference>
<dbReference type="PROSITE" id="PS01248">
    <property type="entry name" value="EGF_LAM_1"/>
    <property type="match status" value="2"/>
</dbReference>
<dbReference type="PROSITE" id="PS51117">
    <property type="entry name" value="LAMININ_NTER"/>
    <property type="match status" value="1"/>
</dbReference>
<dbReference type="GO" id="GO:0009888">
    <property type="term" value="P:tissue development"/>
    <property type="evidence" value="ECO:0007669"/>
    <property type="project" value="TreeGrafter"/>
</dbReference>
<name>A0A8K0ABQ5_BRALA</name>
<dbReference type="OrthoDB" id="9981301at2759"/>
<dbReference type="InterPro" id="IPR002049">
    <property type="entry name" value="LE_dom"/>
</dbReference>
<dbReference type="PROSITE" id="PS00022">
    <property type="entry name" value="EGF_1"/>
    <property type="match status" value="1"/>
</dbReference>
<evidence type="ECO:0000259" key="11">
    <source>
        <dbReference type="PROSITE" id="PS51117"/>
    </source>
</evidence>
<organism evidence="12 13">
    <name type="scientific">Branchiostoma lanceolatum</name>
    <name type="common">Common lancelet</name>
    <name type="synonym">Amphioxus lanceolatum</name>
    <dbReference type="NCBI Taxonomy" id="7740"/>
    <lineage>
        <taxon>Eukaryota</taxon>
        <taxon>Metazoa</taxon>
        <taxon>Chordata</taxon>
        <taxon>Cephalochordata</taxon>
        <taxon>Leptocardii</taxon>
        <taxon>Amphioxiformes</taxon>
        <taxon>Branchiostomatidae</taxon>
        <taxon>Branchiostoma</taxon>
    </lineage>
</organism>
<feature type="disulfide bond" evidence="6">
    <location>
        <begin position="486"/>
        <end position="495"/>
    </location>
</feature>
<keyword evidence="3 6" id="KW-1015">Disulfide bond</keyword>
<keyword evidence="13" id="KW-1185">Reference proteome</keyword>
<evidence type="ECO:0000256" key="5">
    <source>
        <dbReference type="ARBA" id="ARBA00023292"/>
    </source>
</evidence>
<dbReference type="SMART" id="SM00180">
    <property type="entry name" value="EGF_Lam"/>
    <property type="match status" value="3"/>
</dbReference>
<feature type="signal peptide" evidence="8">
    <location>
        <begin position="1"/>
        <end position="15"/>
    </location>
</feature>
<accession>A0A8K0ABQ5</accession>
<feature type="disulfide bond" evidence="7">
    <location>
        <begin position="416"/>
        <end position="433"/>
    </location>
</feature>
<dbReference type="GO" id="GO:0009887">
    <property type="term" value="P:animal organ morphogenesis"/>
    <property type="evidence" value="ECO:0007669"/>
    <property type="project" value="TreeGrafter"/>
</dbReference>
<dbReference type="InterPro" id="IPR000742">
    <property type="entry name" value="EGF"/>
</dbReference>
<evidence type="ECO:0000256" key="1">
    <source>
        <dbReference type="ARBA" id="ARBA00022729"/>
    </source>
</evidence>
<evidence type="ECO:0000256" key="8">
    <source>
        <dbReference type="SAM" id="SignalP"/>
    </source>
</evidence>
<dbReference type="SUPFAM" id="SSF57196">
    <property type="entry name" value="EGF/Laminin"/>
    <property type="match status" value="4"/>
</dbReference>
<protein>
    <submittedName>
        <fullName evidence="12">NTNG2 protein</fullName>
    </submittedName>
</protein>
<dbReference type="Pfam" id="PF00008">
    <property type="entry name" value="EGF"/>
    <property type="match status" value="1"/>
</dbReference>
<evidence type="ECO:0000256" key="7">
    <source>
        <dbReference type="PROSITE-ProRule" id="PRU00460"/>
    </source>
</evidence>
<evidence type="ECO:0000256" key="6">
    <source>
        <dbReference type="PROSITE-ProRule" id="PRU00076"/>
    </source>
</evidence>
<sequence length="537" mass="60225">MTKSVLRLPLGVVLAFLTLCPHPSVNKLTGCEYPNVTTGMLEYRPCEPLVMDLAKLVDPVVEPANMTCGNTGSEFCTMDAPSTCEVCDARISGLAHPPKFMTDGEKGPQPVTWWQSVSWLNYPSPLQVNITFSWQKTFEITQNIRIVFQSPRPYQMIIEKSLDYGATWQPWQYYARSCRDAFGMLPARASTISRRDITNVICTQLYSNTLPRKNGEVLLEVEDRFRLYLNGRKSGKDIDIELHQHKGLEKFVSLTDMRIRLLQPATNGVYSRTSATSNELMRYYYAISDVQIRGRCKCNLHASYCLRDTKTKKFNCDCKHNTEGSDCNKCKKNFVAREWAAGSYYPLGTGSANECRTCECNTHSDRCRFIQVLGYVVCIGCYHNTMGRNCAECRPGYYRDSSKDITAHDVCKACDCNPMGSRHDKCNATTGKCQCKDGADGMRCDMCVGAYYWTRDKGCQKAMCTFSEDNNCRNGGTCDNYERCICPEGYTGKLCERAIGMTSPRKNGGANAAARRMPGHACTLTAVLTVILINVIS</sequence>
<reference evidence="12" key="1">
    <citation type="submission" date="2022-01" db="EMBL/GenBank/DDBJ databases">
        <authorList>
            <person name="Braso-Vives M."/>
        </authorList>
    </citation>
    <scope>NUCLEOTIDE SEQUENCE</scope>
</reference>
<feature type="domain" description="Laminin EGF-like" evidence="10">
    <location>
        <begin position="414"/>
        <end position="461"/>
    </location>
</feature>
<dbReference type="FunFam" id="2.60.120.260:FF:000005">
    <property type="entry name" value="Netrin G1"/>
    <property type="match status" value="1"/>
</dbReference>
<proteinExistence type="predicted"/>
<dbReference type="Gene3D" id="2.60.120.260">
    <property type="entry name" value="Galactose-binding domain-like"/>
    <property type="match status" value="1"/>
</dbReference>
<dbReference type="SMART" id="SM00136">
    <property type="entry name" value="LamNT"/>
    <property type="match status" value="1"/>
</dbReference>
<evidence type="ECO:0000313" key="13">
    <source>
        <dbReference type="Proteomes" id="UP000838412"/>
    </source>
</evidence>
<dbReference type="PROSITE" id="PS50027">
    <property type="entry name" value="EGF_LAM_2"/>
    <property type="match status" value="1"/>
</dbReference>
<feature type="disulfide bond" evidence="7">
    <location>
        <begin position="435"/>
        <end position="444"/>
    </location>
</feature>
<dbReference type="Pfam" id="PF24973">
    <property type="entry name" value="EGF_LMN_ATRN"/>
    <property type="match status" value="1"/>
</dbReference>
<dbReference type="PROSITE" id="PS01186">
    <property type="entry name" value="EGF_2"/>
    <property type="match status" value="1"/>
</dbReference>
<keyword evidence="2" id="KW-0677">Repeat</keyword>
<keyword evidence="6" id="KW-0245">EGF-like domain</keyword>
<dbReference type="InterPro" id="IPR050440">
    <property type="entry name" value="Laminin/Netrin_ECM"/>
</dbReference>
<dbReference type="CDD" id="cd00054">
    <property type="entry name" value="EGF_CA"/>
    <property type="match status" value="1"/>
</dbReference>
<feature type="domain" description="Laminin N-terminal" evidence="11">
    <location>
        <begin position="42"/>
        <end position="295"/>
    </location>
</feature>
<dbReference type="GO" id="GO:0007409">
    <property type="term" value="P:axonogenesis"/>
    <property type="evidence" value="ECO:0007669"/>
    <property type="project" value="TreeGrafter"/>
</dbReference>
<evidence type="ECO:0000256" key="2">
    <source>
        <dbReference type="ARBA" id="ARBA00022737"/>
    </source>
</evidence>
<feature type="disulfide bond" evidence="7">
    <location>
        <begin position="414"/>
        <end position="426"/>
    </location>
</feature>
<dbReference type="CDD" id="cd00055">
    <property type="entry name" value="EGF_Lam"/>
    <property type="match status" value="3"/>
</dbReference>
<dbReference type="FunFam" id="2.10.25.10:FF:000180">
    <property type="entry name" value="Netrin G2"/>
    <property type="match status" value="1"/>
</dbReference>
<dbReference type="EMBL" id="OV696693">
    <property type="protein sequence ID" value="CAH1272356.1"/>
    <property type="molecule type" value="Genomic_DNA"/>
</dbReference>
<dbReference type="Pfam" id="PF00053">
    <property type="entry name" value="EGF_laminin"/>
    <property type="match status" value="2"/>
</dbReference>
<dbReference type="PROSITE" id="PS50026">
    <property type="entry name" value="EGF_3"/>
    <property type="match status" value="1"/>
</dbReference>
<dbReference type="Proteomes" id="UP000838412">
    <property type="component" value="Chromosome 8"/>
</dbReference>